<dbReference type="AlphaFoldDB" id="A0A0F3QBU8"/>
<keyword evidence="2" id="KW-1185">Reference proteome</keyword>
<accession>A0A0F3QBU8</accession>
<evidence type="ECO:0008006" key="3">
    <source>
        <dbReference type="Google" id="ProtNLM"/>
    </source>
</evidence>
<dbReference type="EMBL" id="LAOI01000001">
    <property type="protein sequence ID" value="KJV90033.1"/>
    <property type="molecule type" value="Genomic_DNA"/>
</dbReference>
<organism evidence="1 2">
    <name type="scientific">Rickettsia bellii str. RML An4</name>
    <dbReference type="NCBI Taxonomy" id="1359193"/>
    <lineage>
        <taxon>Bacteria</taxon>
        <taxon>Pseudomonadati</taxon>
        <taxon>Pseudomonadota</taxon>
        <taxon>Alphaproteobacteria</taxon>
        <taxon>Rickettsiales</taxon>
        <taxon>Rickettsiaceae</taxon>
        <taxon>Rickettsieae</taxon>
        <taxon>Rickettsia</taxon>
        <taxon>belli group</taxon>
    </lineage>
</organism>
<dbReference type="PATRIC" id="fig|1359193.3.peg.994"/>
<evidence type="ECO:0000313" key="1">
    <source>
        <dbReference type="EMBL" id="KJV90033.1"/>
    </source>
</evidence>
<reference evidence="1 2" key="1">
    <citation type="submission" date="2015-02" db="EMBL/GenBank/DDBJ databases">
        <title>Genome Sequencing of Rickettsiales.</title>
        <authorList>
            <person name="Daugherty S.C."/>
            <person name="Su Q."/>
            <person name="Abolude K."/>
            <person name="Beier-Sexton M."/>
            <person name="Carlyon J.A."/>
            <person name="Carter R."/>
            <person name="Day N.P."/>
            <person name="Dumler S.J."/>
            <person name="Dyachenko V."/>
            <person name="Godinez A."/>
            <person name="Kurtti T.J."/>
            <person name="Lichay M."/>
            <person name="Mullins K.E."/>
            <person name="Ott S."/>
            <person name="Pappas-Brown V."/>
            <person name="Paris D.H."/>
            <person name="Patel P."/>
            <person name="Richards A.L."/>
            <person name="Sadzewicz L."/>
            <person name="Sears K."/>
            <person name="Seidman D."/>
            <person name="Sengamalay N."/>
            <person name="Stenos J."/>
            <person name="Tallon L.J."/>
            <person name="Vincent G."/>
            <person name="Fraser C.M."/>
            <person name="Munderloh U."/>
            <person name="Dunning-Hotopp J.C."/>
        </authorList>
    </citation>
    <scope>NUCLEOTIDE SEQUENCE [LARGE SCALE GENOMIC DNA]</scope>
    <source>
        <strain evidence="1 2">RML An4</strain>
    </source>
</reference>
<sequence length="47" mass="5266">MAYPRDALLRGSFSPCHPVIYELEPVKNTHKISIFLLFSGSSSQATR</sequence>
<name>A0A0F3QBU8_RICBE</name>
<proteinExistence type="predicted"/>
<gene>
    <name evidence="1" type="ORF">RBEAN4_1030</name>
</gene>
<evidence type="ECO:0000313" key="2">
    <source>
        <dbReference type="Proteomes" id="UP000033661"/>
    </source>
</evidence>
<comment type="caution">
    <text evidence="1">The sequence shown here is derived from an EMBL/GenBank/DDBJ whole genome shotgun (WGS) entry which is preliminary data.</text>
</comment>
<protein>
    <recommendedName>
        <fullName evidence="3">RPE4 domain protein</fullName>
    </recommendedName>
</protein>
<dbReference type="Proteomes" id="UP000033661">
    <property type="component" value="Unassembled WGS sequence"/>
</dbReference>